<gene>
    <name evidence="2" type="ORF">HJTV-2_gp46</name>
</gene>
<proteinExistence type="predicted"/>
<feature type="region of interest" description="Disordered" evidence="1">
    <location>
        <begin position="217"/>
        <end position="239"/>
    </location>
</feature>
<keyword evidence="2" id="KW-0540">Nuclease</keyword>
<keyword evidence="3" id="KW-1185">Reference proteome</keyword>
<protein>
    <submittedName>
        <fullName evidence="2">Eco29kI restriction endonuclease</fullName>
    </submittedName>
</protein>
<dbReference type="Proteomes" id="UP000827376">
    <property type="component" value="Segment"/>
</dbReference>
<dbReference type="InterPro" id="IPR018575">
    <property type="entry name" value="Restrct_endonuc_II_Eco29kI"/>
</dbReference>
<dbReference type="GO" id="GO:0004519">
    <property type="term" value="F:endonuclease activity"/>
    <property type="evidence" value="ECO:0007669"/>
    <property type="project" value="UniProtKB-KW"/>
</dbReference>
<accession>A0AAE8XY38</accession>
<evidence type="ECO:0000256" key="1">
    <source>
        <dbReference type="SAM" id="MobiDB-lite"/>
    </source>
</evidence>
<name>A0AAE8XY38_9CAUD</name>
<dbReference type="EMBL" id="MZ334513">
    <property type="protein sequence ID" value="UBF21666.1"/>
    <property type="molecule type" value="Genomic_DNA"/>
</dbReference>
<dbReference type="Pfam" id="PF09517">
    <property type="entry name" value="RE_Eco29kI"/>
    <property type="match status" value="1"/>
</dbReference>
<evidence type="ECO:0000313" key="2">
    <source>
        <dbReference type="EMBL" id="UBF21666.1"/>
    </source>
</evidence>
<evidence type="ECO:0000313" key="3">
    <source>
        <dbReference type="Proteomes" id="UP000827376"/>
    </source>
</evidence>
<organism evidence="2 3">
    <name type="scientific">Haloarcula virus HJTV-2</name>
    <dbReference type="NCBI Taxonomy" id="2877986"/>
    <lineage>
        <taxon>Viruses</taxon>
        <taxon>Duplodnaviria</taxon>
        <taxon>Heunggongvirae</taxon>
        <taxon>Uroviricota</taxon>
        <taxon>Caudoviricetes</taxon>
        <taxon>Thumleimavirales</taxon>
        <taxon>Hafunaviridae</taxon>
        <taxon>Haloferacalesvirus</taxon>
        <taxon>Haloferacalesvirus thailandense</taxon>
        <taxon>Haloferacalesvirus HJTV2</taxon>
    </lineage>
</organism>
<reference evidence="2 3" key="1">
    <citation type="submission" date="2021-05" db="EMBL/GenBank/DDBJ databases">
        <title>Diversity, taxonomy and evolution of archaeal viruses of the class Caudoviricetes.</title>
        <authorList>
            <person name="Liu Y."/>
            <person name="Demina T.A."/>
            <person name="Roux S."/>
            <person name="Aiewsakun P."/>
            <person name="Kazlauskas D."/>
            <person name="Simmonds P."/>
            <person name="Prangishvili D."/>
            <person name="Oksanen H.M."/>
            <person name="Krupovic M."/>
        </authorList>
    </citation>
    <scope>NUCLEOTIDE SEQUENCE [LARGE SCALE GENOMIC DNA]</scope>
    <source>
        <strain evidence="2">HJTV-2/27</strain>
    </source>
</reference>
<keyword evidence="2" id="KW-0378">Hydrolase</keyword>
<sequence length="239" mass="27912">MSDDQIVSAWNPLDDLGISQRELNKTIIREFEEHDGEELPEPYNPFDGCGVYGLYYFGDYENYEPVSNDKWEYDFPIYIGKAVPSGSRTGGAHLESSTGRGIYKRLLEHRKSIEQAENLDIDNFRVKYLITSSIWIRYCEQTLISYYKPWWNRYIDGFGDHDPGKGRANQERSVWDTLHPGRGWVEKRDLPRRDTEPNVWEEEVQPKVDAEWRRENVKSLSVTEEEVDGAEDGELTDFA</sequence>
<feature type="compositionally biased region" description="Acidic residues" evidence="1">
    <location>
        <begin position="223"/>
        <end position="239"/>
    </location>
</feature>
<keyword evidence="2" id="KW-0255">Endonuclease</keyword>